<evidence type="ECO:0000256" key="1">
    <source>
        <dbReference type="ARBA" id="ARBA00001165"/>
    </source>
</evidence>
<dbReference type="NCBIfam" id="NF002794">
    <property type="entry name" value="PRK02925.1"/>
    <property type="match status" value="1"/>
</dbReference>
<comment type="pathway">
    <text evidence="2 7">Carbohydrate metabolism; pentose and glucuronate interconversion.</text>
</comment>
<evidence type="ECO:0000256" key="7">
    <source>
        <dbReference type="HAMAP-Rule" id="MF_00675"/>
    </source>
</evidence>
<evidence type="ECO:0000256" key="3">
    <source>
        <dbReference type="ARBA" id="ARBA00008397"/>
    </source>
</evidence>
<dbReference type="EMBL" id="QPMM01000002">
    <property type="protein sequence ID" value="RFS24673.1"/>
    <property type="molecule type" value="Genomic_DNA"/>
</dbReference>
<organism evidence="8 9">
    <name type="scientific">Chitinophaga silvatica</name>
    <dbReference type="NCBI Taxonomy" id="2282649"/>
    <lineage>
        <taxon>Bacteria</taxon>
        <taxon>Pseudomonadati</taxon>
        <taxon>Bacteroidota</taxon>
        <taxon>Chitinophagia</taxon>
        <taxon>Chitinophagales</taxon>
        <taxon>Chitinophagaceae</taxon>
        <taxon>Chitinophaga</taxon>
    </lineage>
</organism>
<dbReference type="SUPFAM" id="SSF51556">
    <property type="entry name" value="Metallo-dependent hydrolases"/>
    <property type="match status" value="1"/>
</dbReference>
<reference evidence="8 9" key="1">
    <citation type="submission" date="2018-07" db="EMBL/GenBank/DDBJ databases">
        <title>Chitinophaga K2CV101002-2 sp. nov., isolated from a monsoon evergreen broad-leaved forest soil.</title>
        <authorList>
            <person name="Lv Y."/>
        </authorList>
    </citation>
    <scope>NUCLEOTIDE SEQUENCE [LARGE SCALE GENOMIC DNA]</scope>
    <source>
        <strain evidence="8 9">GDMCC 1.1288</strain>
    </source>
</reference>
<evidence type="ECO:0000256" key="4">
    <source>
        <dbReference type="ARBA" id="ARBA00012546"/>
    </source>
</evidence>
<dbReference type="Gene3D" id="3.20.20.140">
    <property type="entry name" value="Metal-dependent hydrolases"/>
    <property type="match status" value="1"/>
</dbReference>
<comment type="catalytic activity">
    <reaction evidence="1 7">
        <text>D-glucuronate = D-fructuronate</text>
        <dbReference type="Rhea" id="RHEA:13049"/>
        <dbReference type="ChEBI" id="CHEBI:58720"/>
        <dbReference type="ChEBI" id="CHEBI:59863"/>
        <dbReference type="EC" id="5.3.1.12"/>
    </reaction>
</comment>
<comment type="similarity">
    <text evidence="3 7">Belongs to the metallo-dependent hydrolases superfamily. Uronate isomerase family.</text>
</comment>
<dbReference type="Gene3D" id="1.10.2020.10">
    <property type="entry name" value="uronate isomerase, domain 2, chain A"/>
    <property type="match status" value="1"/>
</dbReference>
<dbReference type="AlphaFoldDB" id="A0A3E1YDZ1"/>
<evidence type="ECO:0000256" key="5">
    <source>
        <dbReference type="ARBA" id="ARBA00020555"/>
    </source>
</evidence>
<dbReference type="Pfam" id="PF02614">
    <property type="entry name" value="UxaC"/>
    <property type="match status" value="1"/>
</dbReference>
<evidence type="ECO:0000256" key="2">
    <source>
        <dbReference type="ARBA" id="ARBA00004892"/>
    </source>
</evidence>
<dbReference type="GO" id="GO:0008880">
    <property type="term" value="F:glucuronate isomerase activity"/>
    <property type="evidence" value="ECO:0007669"/>
    <property type="project" value="UniProtKB-UniRule"/>
</dbReference>
<evidence type="ECO:0000256" key="6">
    <source>
        <dbReference type="ARBA" id="ARBA00023235"/>
    </source>
</evidence>
<dbReference type="Proteomes" id="UP000260644">
    <property type="component" value="Unassembled WGS sequence"/>
</dbReference>
<keyword evidence="9" id="KW-1185">Reference proteome</keyword>
<comment type="caution">
    <text evidence="8">The sequence shown here is derived from an EMBL/GenBank/DDBJ whole genome shotgun (WGS) entry which is preliminary data.</text>
</comment>
<dbReference type="InterPro" id="IPR032466">
    <property type="entry name" value="Metal_Hydrolase"/>
</dbReference>
<dbReference type="GO" id="GO:0042840">
    <property type="term" value="P:D-glucuronate catabolic process"/>
    <property type="evidence" value="ECO:0007669"/>
    <property type="project" value="TreeGrafter"/>
</dbReference>
<comment type="catalytic activity">
    <reaction evidence="7">
        <text>aldehydo-D-galacturonate = keto-D-tagaturonate</text>
        <dbReference type="Rhea" id="RHEA:27702"/>
        <dbReference type="ChEBI" id="CHEBI:12952"/>
        <dbReference type="ChEBI" id="CHEBI:17886"/>
    </reaction>
</comment>
<dbReference type="GO" id="GO:0019698">
    <property type="term" value="P:D-galacturonate catabolic process"/>
    <property type="evidence" value="ECO:0007669"/>
    <property type="project" value="TreeGrafter"/>
</dbReference>
<dbReference type="EC" id="5.3.1.12" evidence="4 7"/>
<dbReference type="PANTHER" id="PTHR30068:SF4">
    <property type="entry name" value="URONATE ISOMERASE"/>
    <property type="match status" value="1"/>
</dbReference>
<protein>
    <recommendedName>
        <fullName evidence="5 7">Uronate isomerase</fullName>
        <ecNumber evidence="4 7">5.3.1.12</ecNumber>
    </recommendedName>
    <alternativeName>
        <fullName evidence="7">Glucuronate isomerase</fullName>
    </alternativeName>
    <alternativeName>
        <fullName evidence="7">Uronic isomerase</fullName>
    </alternativeName>
</protein>
<dbReference type="OrthoDB" id="9766564at2"/>
<proteinExistence type="inferred from homology"/>
<sequence length="465" mass="53173">MKEFLSEDFLLQTETAKRLYFEFAADMPIIDYHNHLPPDQIADNKAFENLYEIWLKGDHYKWRAMRANGVSEEFITGTADDYTKFRHWATTSPYTMRNPLYHWSHMELRNPFGVTELLSEKTAEKIYHDCNAQLPNLTTQKLLQHYKVEALCTTDDPVDSLVHHQHISNNPFGTKVFPTFRPDRAMAVDNPVSFNQFIDQLSAVVGKEINTYEDLLDALKSRHDHFHAAGCRLSDHGLNTFYFTKASAQELNAIFRNTKSNQPATALENAQFKTAVLLAVAEWNHQAGWAQQFHVGAIRNNNSRLLSKLGADAGVDSIGDWPVAEAMSGFFDALDRKDRLAKTIVYNLNPAYNEVFATMAGNFQDGEIAGKIQFGSGWWFLDQKDGMEKQMNALSNMGLLSRFVGMLTDSRSFLSYSRHEYFRRILCNLLGKDVENGELPNDVAWLGKMVQDICYYNAKAYFEFS</sequence>
<evidence type="ECO:0000313" key="9">
    <source>
        <dbReference type="Proteomes" id="UP000260644"/>
    </source>
</evidence>
<dbReference type="InterPro" id="IPR003766">
    <property type="entry name" value="Uronate_isomerase"/>
</dbReference>
<evidence type="ECO:0000313" key="8">
    <source>
        <dbReference type="EMBL" id="RFS24673.1"/>
    </source>
</evidence>
<dbReference type="PANTHER" id="PTHR30068">
    <property type="entry name" value="URONATE ISOMERASE"/>
    <property type="match status" value="1"/>
</dbReference>
<name>A0A3E1YDZ1_9BACT</name>
<keyword evidence="6 7" id="KW-0413">Isomerase</keyword>
<dbReference type="UniPathway" id="UPA00246"/>
<dbReference type="RefSeq" id="WP_116974488.1">
    <property type="nucleotide sequence ID" value="NZ_QPMM01000002.1"/>
</dbReference>
<accession>A0A3E1YDZ1</accession>
<gene>
    <name evidence="7" type="primary">uxaC</name>
    <name evidence="8" type="ORF">DVR12_05575</name>
</gene>
<dbReference type="HAMAP" id="MF_00675">
    <property type="entry name" value="UxaC"/>
    <property type="match status" value="1"/>
</dbReference>